<reference evidence="1" key="1">
    <citation type="submission" date="2021-06" db="EMBL/GenBank/DDBJ databases">
        <authorList>
            <person name="Kallberg Y."/>
            <person name="Tangrot J."/>
            <person name="Rosling A."/>
        </authorList>
    </citation>
    <scope>NUCLEOTIDE SEQUENCE</scope>
    <source>
        <strain evidence="1">BR232B</strain>
    </source>
</reference>
<protein>
    <submittedName>
        <fullName evidence="1">234_t:CDS:1</fullName>
    </submittedName>
</protein>
<gene>
    <name evidence="1" type="ORF">PBRASI_LOCUS6566</name>
</gene>
<organism evidence="1 2">
    <name type="scientific">Paraglomus brasilianum</name>
    <dbReference type="NCBI Taxonomy" id="144538"/>
    <lineage>
        <taxon>Eukaryota</taxon>
        <taxon>Fungi</taxon>
        <taxon>Fungi incertae sedis</taxon>
        <taxon>Mucoromycota</taxon>
        <taxon>Glomeromycotina</taxon>
        <taxon>Glomeromycetes</taxon>
        <taxon>Paraglomerales</taxon>
        <taxon>Paraglomeraceae</taxon>
        <taxon>Paraglomus</taxon>
    </lineage>
</organism>
<keyword evidence="2" id="KW-1185">Reference proteome</keyword>
<dbReference type="AlphaFoldDB" id="A0A9N9BXB9"/>
<dbReference type="Proteomes" id="UP000789739">
    <property type="component" value="Unassembled WGS sequence"/>
</dbReference>
<dbReference type="EMBL" id="CAJVPI010000884">
    <property type="protein sequence ID" value="CAG8579996.1"/>
    <property type="molecule type" value="Genomic_DNA"/>
</dbReference>
<proteinExistence type="predicted"/>
<evidence type="ECO:0000313" key="2">
    <source>
        <dbReference type="Proteomes" id="UP000789739"/>
    </source>
</evidence>
<sequence length="192" mass="21484">MSILLQALKWPIEVNIHDDDTEAIDITDMLIFLGYTSRSNGSVMIAHTVTIRFNEVFNIGRLFVQAKSILNLVTKFGTVAESFYTQKRARRCDYRGHRKDFELGDARKFSGEMCWRAARRFGRLGRRVGYPGGRVGYPEGRVGYPGGRVGYPEDVLDSRGVLDVVRSASDVPTGDLPWGTLCASSKFFSSGF</sequence>
<evidence type="ECO:0000313" key="1">
    <source>
        <dbReference type="EMBL" id="CAG8579996.1"/>
    </source>
</evidence>
<name>A0A9N9BXB9_9GLOM</name>
<comment type="caution">
    <text evidence="1">The sequence shown here is derived from an EMBL/GenBank/DDBJ whole genome shotgun (WGS) entry which is preliminary data.</text>
</comment>
<accession>A0A9N9BXB9</accession>